<dbReference type="GO" id="GO:0005524">
    <property type="term" value="F:ATP binding"/>
    <property type="evidence" value="ECO:0007669"/>
    <property type="project" value="UniProtKB-KW"/>
</dbReference>
<evidence type="ECO:0000256" key="1">
    <source>
        <dbReference type="ARBA" id="ARBA00022741"/>
    </source>
</evidence>
<dbReference type="PANTHER" id="PTHR43309:SF5">
    <property type="entry name" value="5-OXOPROLINASE SUBUNIT C"/>
    <property type="match status" value="1"/>
</dbReference>
<dbReference type="Proteomes" id="UP000551878">
    <property type="component" value="Unassembled WGS sequence"/>
</dbReference>
<evidence type="ECO:0000256" key="2">
    <source>
        <dbReference type="ARBA" id="ARBA00022801"/>
    </source>
</evidence>
<keyword evidence="1" id="KW-0547">Nucleotide-binding</keyword>
<dbReference type="SMART" id="SM00797">
    <property type="entry name" value="AHS2"/>
    <property type="match status" value="1"/>
</dbReference>
<accession>A0A840QMT2</accession>
<gene>
    <name evidence="5" type="ORF">HNQ41_000784</name>
</gene>
<keyword evidence="2" id="KW-0378">Hydrolase</keyword>
<feature type="domain" description="Carboxyltransferase" evidence="4">
    <location>
        <begin position="26"/>
        <end position="308"/>
    </location>
</feature>
<proteinExistence type="predicted"/>
<dbReference type="Gene3D" id="2.40.100.10">
    <property type="entry name" value="Cyclophilin-like"/>
    <property type="match status" value="1"/>
</dbReference>
<dbReference type="GO" id="GO:0016787">
    <property type="term" value="F:hydrolase activity"/>
    <property type="evidence" value="ECO:0007669"/>
    <property type="project" value="UniProtKB-KW"/>
</dbReference>
<protein>
    <submittedName>
        <fullName evidence="5">Antagonist of KipI</fullName>
    </submittedName>
</protein>
<keyword evidence="3" id="KW-0067">ATP-binding</keyword>
<dbReference type="AlphaFoldDB" id="A0A840QMT2"/>
<dbReference type="InterPro" id="IPR052708">
    <property type="entry name" value="PxpC"/>
</dbReference>
<dbReference type="SUPFAM" id="SSF50891">
    <property type="entry name" value="Cyclophilin-like"/>
    <property type="match status" value="1"/>
</dbReference>
<keyword evidence="6" id="KW-1185">Reference proteome</keyword>
<name>A0A840QMT2_9BACI</name>
<evidence type="ECO:0000313" key="5">
    <source>
        <dbReference type="EMBL" id="MBB5172640.1"/>
    </source>
</evidence>
<dbReference type="EMBL" id="JACHHB010000003">
    <property type="protein sequence ID" value="MBB5172640.1"/>
    <property type="molecule type" value="Genomic_DNA"/>
</dbReference>
<dbReference type="InterPro" id="IPR029000">
    <property type="entry name" value="Cyclophilin-like_dom_sf"/>
</dbReference>
<dbReference type="InterPro" id="IPR003778">
    <property type="entry name" value="CT_A_B"/>
</dbReference>
<dbReference type="RefSeq" id="WP_184663109.1">
    <property type="nucleotide sequence ID" value="NZ_JACHHB010000003.1"/>
</dbReference>
<organism evidence="5 6">
    <name type="scientific">Texcoconibacillus texcoconensis</name>
    <dbReference type="NCBI Taxonomy" id="1095777"/>
    <lineage>
        <taxon>Bacteria</taxon>
        <taxon>Bacillati</taxon>
        <taxon>Bacillota</taxon>
        <taxon>Bacilli</taxon>
        <taxon>Bacillales</taxon>
        <taxon>Bacillaceae</taxon>
        <taxon>Texcoconibacillus</taxon>
    </lineage>
</organism>
<dbReference type="NCBIfam" id="TIGR00724">
    <property type="entry name" value="urea_amlyse_rel"/>
    <property type="match status" value="1"/>
</dbReference>
<dbReference type="PANTHER" id="PTHR43309">
    <property type="entry name" value="5-OXOPROLINASE SUBUNIT C"/>
    <property type="match status" value="1"/>
</dbReference>
<comment type="caution">
    <text evidence="5">The sequence shown here is derived from an EMBL/GenBank/DDBJ whole genome shotgun (WGS) entry which is preliminary data.</text>
</comment>
<sequence length="320" mass="34290">MAAVFRIVKPGLLTTVQDLGRTGYQQYGMVVSGAMDIYALQVGNLLVGNERGEAGLEITIMGPEIELLEDAVIAICGADLSATVDNKPAPLWKSFYVQQGQTIRFGRPVSGARAYITVAGGISIPTVMGSKSTYMKAQVGGVDGRELQKGDVIEKGKPTFHNRGLVSRSLKSSLVPDYERDQTLRVILGPDEQAFHESSIGTFLSEAYEISPQSDRMGYRLQGAKLTHVSGADILSDAIFPGTIQVPASGEPIILLADRQTTGGYTRIGTVISVDLPYLGQMLPGNKISFQAVSIDEAQALNVKREKAFRQLSLGAGIIN</sequence>
<reference evidence="5 6" key="1">
    <citation type="submission" date="2020-08" db="EMBL/GenBank/DDBJ databases">
        <title>Genomic Encyclopedia of Type Strains, Phase IV (KMG-IV): sequencing the most valuable type-strain genomes for metagenomic binning, comparative biology and taxonomic classification.</title>
        <authorList>
            <person name="Goeker M."/>
        </authorList>
    </citation>
    <scope>NUCLEOTIDE SEQUENCE [LARGE SCALE GENOMIC DNA]</scope>
    <source>
        <strain evidence="5 6">DSM 24696</strain>
    </source>
</reference>
<evidence type="ECO:0000259" key="4">
    <source>
        <dbReference type="SMART" id="SM00797"/>
    </source>
</evidence>
<dbReference type="Pfam" id="PF02626">
    <property type="entry name" value="CT_A_B"/>
    <property type="match status" value="1"/>
</dbReference>
<evidence type="ECO:0000256" key="3">
    <source>
        <dbReference type="ARBA" id="ARBA00022840"/>
    </source>
</evidence>
<evidence type="ECO:0000313" key="6">
    <source>
        <dbReference type="Proteomes" id="UP000551878"/>
    </source>
</evidence>